<organism evidence="4 5">
    <name type="scientific">Nepenthes gracilis</name>
    <name type="common">Slender pitcher plant</name>
    <dbReference type="NCBI Taxonomy" id="150966"/>
    <lineage>
        <taxon>Eukaryota</taxon>
        <taxon>Viridiplantae</taxon>
        <taxon>Streptophyta</taxon>
        <taxon>Embryophyta</taxon>
        <taxon>Tracheophyta</taxon>
        <taxon>Spermatophyta</taxon>
        <taxon>Magnoliopsida</taxon>
        <taxon>eudicotyledons</taxon>
        <taxon>Gunneridae</taxon>
        <taxon>Pentapetalae</taxon>
        <taxon>Caryophyllales</taxon>
        <taxon>Nepenthaceae</taxon>
        <taxon>Nepenthes</taxon>
    </lineage>
</organism>
<evidence type="ECO:0008006" key="6">
    <source>
        <dbReference type="Google" id="ProtNLM"/>
    </source>
</evidence>
<feature type="domain" description="Enhanced disease resistance 4-like N-terminal" evidence="3">
    <location>
        <begin position="6"/>
        <end position="39"/>
    </location>
</feature>
<proteinExistence type="predicted"/>
<dbReference type="InterPro" id="IPR021480">
    <property type="entry name" value="Zinc_ribbon_12"/>
</dbReference>
<dbReference type="Pfam" id="PF11331">
    <property type="entry name" value="Zn_ribbon_12"/>
    <property type="match status" value="1"/>
</dbReference>
<keyword evidence="1" id="KW-0175">Coiled coil</keyword>
<evidence type="ECO:0000259" key="2">
    <source>
        <dbReference type="Pfam" id="PF11331"/>
    </source>
</evidence>
<evidence type="ECO:0000313" key="5">
    <source>
        <dbReference type="Proteomes" id="UP001279734"/>
    </source>
</evidence>
<comment type="caution">
    <text evidence="4">The sequence shown here is derived from an EMBL/GenBank/DDBJ whole genome shotgun (WGS) entry which is preliminary data.</text>
</comment>
<dbReference type="InterPro" id="IPR040244">
    <property type="entry name" value="EDR4-like"/>
</dbReference>
<feature type="domain" description="Probable zinc-ribbon" evidence="2">
    <location>
        <begin position="491"/>
        <end position="535"/>
    </location>
</feature>
<dbReference type="PANTHER" id="PTHR31105">
    <property type="entry name" value="EXTRA-LARGE G-PROTEIN-LIKE"/>
    <property type="match status" value="1"/>
</dbReference>
<gene>
    <name evidence="4" type="ORF">Nepgr_002276</name>
</gene>
<keyword evidence="5" id="KW-1185">Reference proteome</keyword>
<sequence>MAESAKVRLVRCPKCENLLPELPDYSVYQCGGCGAVLRAKKGDLEGDKVSERSNEGRVRVVAEKPDKLSDRSENFRGKETVSGVENRVEEGVSDSERSGEIIAERHGNDTKDMTDQGIVENDCTRKNEIGYGKLQSNADELKTQVGNANESRSSGQIFRRRTLEKREVKSFGRVRRGDLEAARIPKSNFTGEGTSTFRGDCNFRNVRTLKNQSDTNRSNRVEHIEANREELLRKLDELKDQLSRTCDVNDITKERILLGQRIPCPESCADSDDWFHDLSSGFHRGSRQNYAPNMHAARSHCFDRYHDPLSIANRSNMTISDYHHSMQNLNHIVGFEGSFPPHLPRRPHRIPTQHQHQVSRTYLSGHHISPELDHFEQQLYNANLDELSCSCYQCRDKHQQVSVQLPSTAFCNTRFPYVSNKPFPCHHEMPGFFDSQGYNSGNGNLTPVASYDPQAHARWPTDHNIELDGFAHSRPQRVVVANGGRHCHPVAGGAPLITCSNCFELLKLPKKAFHLEKSQYRICCGACSSVISLAVVDGKLVSVDMPTKRTPKESLDSSNEVAYEKPYKSCDALKLDSSSFHSEDYDNPGFDFQPMDKEPASSATCQGLSSSKSEELQNLCSLSPSTFDDEDCPEDFVSGHGVIAAEMPVKDTVSPPPYGSPLEDNFDFSAKYRAVNRCGKGNLSSRSDQEKFIPNKSILRQNSLKESLETELEISHNDCSSIGVTKNSADATKEDVQPRGKRGVDSFLTGLIKKSFRDFSRSTQAAENGKRNVTVNGRVVPEQLVKKAEKLAGPIYPGHYWYDFRAGFWGAIGGPCLGIIPPYIEEFNFPMPENCAGGNTGVFVNGRELHQKDLDLLASRGLPATGERSYIIEISGRVLDENSGEELDSLGKLAPTVEKVKHGFGMRFPKQLHK</sequence>
<dbReference type="InterPro" id="IPR055126">
    <property type="entry name" value="EDR4-like_N"/>
</dbReference>
<protein>
    <recommendedName>
        <fullName evidence="6">Zinc-ribbon domain-containing protein</fullName>
    </recommendedName>
</protein>
<feature type="coiled-coil region" evidence="1">
    <location>
        <begin position="221"/>
        <end position="248"/>
    </location>
</feature>
<evidence type="ECO:0000259" key="3">
    <source>
        <dbReference type="Pfam" id="PF22910"/>
    </source>
</evidence>
<evidence type="ECO:0000256" key="1">
    <source>
        <dbReference type="SAM" id="Coils"/>
    </source>
</evidence>
<name>A0AAD3RWR2_NEPGR</name>
<dbReference type="EMBL" id="BSYO01000002">
    <property type="protein sequence ID" value="GMH00437.1"/>
    <property type="molecule type" value="Genomic_DNA"/>
</dbReference>
<accession>A0AAD3RWR2</accession>
<dbReference type="Pfam" id="PF22910">
    <property type="entry name" value="EDR4-like_1st"/>
    <property type="match status" value="1"/>
</dbReference>
<dbReference type="GO" id="GO:1900150">
    <property type="term" value="P:regulation of defense response to fungus"/>
    <property type="evidence" value="ECO:0007669"/>
    <property type="project" value="InterPro"/>
</dbReference>
<dbReference type="Proteomes" id="UP001279734">
    <property type="component" value="Unassembled WGS sequence"/>
</dbReference>
<reference evidence="4" key="1">
    <citation type="submission" date="2023-05" db="EMBL/GenBank/DDBJ databases">
        <title>Nepenthes gracilis genome sequencing.</title>
        <authorList>
            <person name="Fukushima K."/>
        </authorList>
    </citation>
    <scope>NUCLEOTIDE SEQUENCE</scope>
    <source>
        <strain evidence="4">SING2019-196</strain>
    </source>
</reference>
<dbReference type="AlphaFoldDB" id="A0AAD3RWR2"/>
<evidence type="ECO:0000313" key="4">
    <source>
        <dbReference type="EMBL" id="GMH00437.1"/>
    </source>
</evidence>
<dbReference type="PANTHER" id="PTHR31105:SF42">
    <property type="entry name" value="OS02G0258300 PROTEIN"/>
    <property type="match status" value="1"/>
</dbReference>